<dbReference type="AlphaFoldDB" id="A0A0L6U8Q9"/>
<keyword evidence="4 9" id="KW-0812">Transmembrane</keyword>
<dbReference type="Proteomes" id="UP000037035">
    <property type="component" value="Unassembled WGS sequence"/>
</dbReference>
<gene>
    <name evidence="10" type="ORF">VP01_867g3</name>
</gene>
<dbReference type="GO" id="GO:0034975">
    <property type="term" value="P:protein folding in endoplasmic reticulum"/>
    <property type="evidence" value="ECO:0007669"/>
    <property type="project" value="TreeGrafter"/>
</dbReference>
<keyword evidence="5" id="KW-0256">Endoplasmic reticulum</keyword>
<dbReference type="InterPro" id="IPR008504">
    <property type="entry name" value="Emc6"/>
</dbReference>
<dbReference type="InterPro" id="IPR029008">
    <property type="entry name" value="EMC6-like"/>
</dbReference>
<comment type="subcellular location">
    <subcellularLocation>
        <location evidence="1">Endoplasmic reticulum membrane</location>
        <topology evidence="1">Multi-pass membrane protein</topology>
    </subcellularLocation>
</comment>
<evidence type="ECO:0000256" key="5">
    <source>
        <dbReference type="ARBA" id="ARBA00022824"/>
    </source>
</evidence>
<dbReference type="GO" id="GO:0072546">
    <property type="term" value="C:EMC complex"/>
    <property type="evidence" value="ECO:0007669"/>
    <property type="project" value="InterPro"/>
</dbReference>
<evidence type="ECO:0000256" key="7">
    <source>
        <dbReference type="ARBA" id="ARBA00023136"/>
    </source>
</evidence>
<keyword evidence="7 9" id="KW-0472">Membrane</keyword>
<evidence type="ECO:0000256" key="3">
    <source>
        <dbReference type="ARBA" id="ARBA00020827"/>
    </source>
</evidence>
<keyword evidence="6 9" id="KW-1133">Transmembrane helix</keyword>
<evidence type="ECO:0000256" key="9">
    <source>
        <dbReference type="SAM" id="Phobius"/>
    </source>
</evidence>
<dbReference type="STRING" id="27349.A0A0L6U8Q9"/>
<reference evidence="10 11" key="1">
    <citation type="submission" date="2015-08" db="EMBL/GenBank/DDBJ databases">
        <title>Next Generation Sequencing and Analysis of the Genome of Puccinia sorghi L Schw, the Causal Agent of Maize Common Rust.</title>
        <authorList>
            <person name="Rochi L."/>
            <person name="Burguener G."/>
            <person name="Darino M."/>
            <person name="Turjanski A."/>
            <person name="Kreff E."/>
            <person name="Dieguez M.J."/>
            <person name="Sacco F."/>
        </authorList>
    </citation>
    <scope>NUCLEOTIDE SEQUENCE [LARGE SCALE GENOMIC DNA]</scope>
    <source>
        <strain evidence="10 11">RO10H11247</strain>
    </source>
</reference>
<evidence type="ECO:0000256" key="8">
    <source>
        <dbReference type="SAM" id="MobiDB-lite"/>
    </source>
</evidence>
<proteinExistence type="inferred from homology"/>
<dbReference type="OrthoDB" id="16510at2759"/>
<evidence type="ECO:0000256" key="6">
    <source>
        <dbReference type="ARBA" id="ARBA00022989"/>
    </source>
</evidence>
<name>A0A0L6U8Q9_9BASI</name>
<protein>
    <recommendedName>
        <fullName evidence="3">ER membrane protein complex subunit 6</fullName>
    </recommendedName>
</protein>
<dbReference type="VEuPathDB" id="FungiDB:VP01_867g3"/>
<comment type="caution">
    <text evidence="10">The sequence shown here is derived from an EMBL/GenBank/DDBJ whole genome shotgun (WGS) entry which is preliminary data.</text>
</comment>
<evidence type="ECO:0000256" key="1">
    <source>
        <dbReference type="ARBA" id="ARBA00004477"/>
    </source>
</evidence>
<sequence>MSPPISGPLKFSSAGKTGSTGHYVSRSSRKMYREGGVKLAVCGDRFQCYHTRTSRLNQHENDGQHFVTYQDRGTAEKMSTQRMSHRVHQISHPEFTENVIWNDRALDSIRSTCSCLSGAFAGIIGMTNFAGLGFYLGSFTMINLTILLVNYLRIFLGSSSSLQPNKNLSTFRNLSQNLKFSSAFWLSGLIDNCFGFVLFYD</sequence>
<accession>A0A0L6U8Q9</accession>
<feature type="transmembrane region" description="Helical" evidence="9">
    <location>
        <begin position="183"/>
        <end position="200"/>
    </location>
</feature>
<evidence type="ECO:0000256" key="4">
    <source>
        <dbReference type="ARBA" id="ARBA00022692"/>
    </source>
</evidence>
<dbReference type="PANTHER" id="PTHR20994:SF0">
    <property type="entry name" value="ER MEMBRANE PROTEIN COMPLEX SUBUNIT 6"/>
    <property type="match status" value="1"/>
</dbReference>
<evidence type="ECO:0000313" key="11">
    <source>
        <dbReference type="Proteomes" id="UP000037035"/>
    </source>
</evidence>
<comment type="similarity">
    <text evidence="2">Belongs to the EMC6 family.</text>
</comment>
<organism evidence="10 11">
    <name type="scientific">Puccinia sorghi</name>
    <dbReference type="NCBI Taxonomy" id="27349"/>
    <lineage>
        <taxon>Eukaryota</taxon>
        <taxon>Fungi</taxon>
        <taxon>Dikarya</taxon>
        <taxon>Basidiomycota</taxon>
        <taxon>Pucciniomycotina</taxon>
        <taxon>Pucciniomycetes</taxon>
        <taxon>Pucciniales</taxon>
        <taxon>Pucciniaceae</taxon>
        <taxon>Puccinia</taxon>
    </lineage>
</organism>
<dbReference type="GO" id="GO:0000045">
    <property type="term" value="P:autophagosome assembly"/>
    <property type="evidence" value="ECO:0007669"/>
    <property type="project" value="TreeGrafter"/>
</dbReference>
<dbReference type="Pfam" id="PF07019">
    <property type="entry name" value="EMC6"/>
    <property type="match status" value="1"/>
</dbReference>
<dbReference type="PANTHER" id="PTHR20994">
    <property type="entry name" value="ER MEMBRANE PROTEIN COMPLEX SUBUNIT 6"/>
    <property type="match status" value="1"/>
</dbReference>
<feature type="region of interest" description="Disordered" evidence="8">
    <location>
        <begin position="1"/>
        <end position="26"/>
    </location>
</feature>
<keyword evidence="11" id="KW-1185">Reference proteome</keyword>
<evidence type="ECO:0000313" key="10">
    <source>
        <dbReference type="EMBL" id="KNZ44929.1"/>
    </source>
</evidence>
<evidence type="ECO:0000256" key="2">
    <source>
        <dbReference type="ARBA" id="ARBA00009436"/>
    </source>
</evidence>
<feature type="compositionally biased region" description="Polar residues" evidence="8">
    <location>
        <begin position="14"/>
        <end position="26"/>
    </location>
</feature>
<dbReference type="EMBL" id="LAVV01014248">
    <property type="protein sequence ID" value="KNZ44929.1"/>
    <property type="molecule type" value="Genomic_DNA"/>
</dbReference>
<feature type="transmembrane region" description="Helical" evidence="9">
    <location>
        <begin position="142"/>
        <end position="162"/>
    </location>
</feature>